<feature type="transmembrane region" description="Helical" evidence="12">
    <location>
        <begin position="451"/>
        <end position="470"/>
    </location>
</feature>
<evidence type="ECO:0000256" key="12">
    <source>
        <dbReference type="RuleBase" id="RU361221"/>
    </source>
</evidence>
<feature type="domain" description="CBS" evidence="14">
    <location>
        <begin position="732"/>
        <end position="789"/>
    </location>
</feature>
<keyword evidence="7 12" id="KW-0406">Ion transport</keyword>
<evidence type="ECO:0000256" key="9">
    <source>
        <dbReference type="ARBA" id="ARBA00023136"/>
    </source>
</evidence>
<feature type="transmembrane region" description="Helical" evidence="12">
    <location>
        <begin position="165"/>
        <end position="187"/>
    </location>
</feature>
<protein>
    <recommendedName>
        <fullName evidence="12">Chloride channel protein</fullName>
    </recommendedName>
</protein>
<dbReference type="CDD" id="cd04591">
    <property type="entry name" value="CBS_pair_voltage-gated_CLC_euk_bac"/>
    <property type="match status" value="1"/>
</dbReference>
<sequence length="823" mass="91079">MLSNHLQNGVETAKLLWSRLPNTEDEDGEGGETDDGDGVLRSVGFDGVESLDYEVIENYAYRQEQARRGRLYVWYYVGVKWFFALLIGIDLPENDRHWDSYGPITRDLWCSYNNFRGTNGPMTCYRCTAQHSNGTGLAAVLINISVENFAGWKFSWTFHIVQKSYVAGFIVYTMINLALVFSSVYIVTQFAPAAAGSGIPEIKGYLNGIDTRGILLFRTLIGKISGSIGSVGGGLALGKEGPLVHTGACIASLLGQGGSTKYHLSTRWLQVFKSDRDRRDLVEESAYVACFLHFCSCGGSGAYCYGVVGQEDYSFAELLPMAIIGVIGGLLGALFNQLTLYITHWRRNYLHKKGNRVKIIEACIISVITSVISFGLPLFRKCSPCPDTDSGIECPRPPGMYGNYVNFFCTKDHEYNDLATIFFNTQPHLQDDAIRNLFSAKTIHEYSAQSLLTFLVHLATCNKFALMGSIVQEINLIKTSNVMFYSLAVVTFGTAVPAGQFVPGIMIGSTYGRLVGMFVVRLYKKMNIEEGTYALLGAASFLGGSMRMTVSLCVIMVEITNNLKLLPLIMLVLLISKAVGDAFNEGLYEEQARLRGIPLLESRPKNLMRKMTAKEACGNQKVTYFSRVMKVADVATMLRTNNHNGFPVVDQSRSGETMVIGLILRSHLLVLLQSKADFQHSPLAVDMRSQSLPIRHSLSDFVKPVSSKGLSVNDIHLSSDDLEMYIDLAPFVNPSPYVVPEDMSLTKVYNLFRQLGLRHVFVVPRASRVIGMITRKDLLFEDNEDSGPVELQSTSVRGRHRGGSRVTTRNPDIGSPLLNGLLD</sequence>
<feature type="transmembrane region" description="Helical" evidence="12">
    <location>
        <begin position="359"/>
        <end position="379"/>
    </location>
</feature>
<evidence type="ECO:0000256" key="2">
    <source>
        <dbReference type="ARBA" id="ARBA00009476"/>
    </source>
</evidence>
<comment type="caution">
    <text evidence="15">The sequence shown here is derived from an EMBL/GenBank/DDBJ whole genome shotgun (WGS) entry which is preliminary data.</text>
</comment>
<comment type="subcellular location">
    <subcellularLocation>
        <location evidence="1 12">Membrane</location>
        <topology evidence="1 12">Multi-pass membrane protein</topology>
    </subcellularLocation>
</comment>
<dbReference type="GO" id="GO:0005254">
    <property type="term" value="F:chloride channel activity"/>
    <property type="evidence" value="ECO:0007669"/>
    <property type="project" value="UniProtKB-UniRule"/>
</dbReference>
<keyword evidence="6 12" id="KW-1133">Transmembrane helix</keyword>
<feature type="transmembrane region" description="Helical" evidence="12">
    <location>
        <begin position="482"/>
        <end position="499"/>
    </location>
</feature>
<feature type="domain" description="CBS" evidence="14">
    <location>
        <begin position="611"/>
        <end position="678"/>
    </location>
</feature>
<keyword evidence="5" id="KW-0677">Repeat</keyword>
<evidence type="ECO:0000256" key="10">
    <source>
        <dbReference type="ARBA" id="ARBA00023214"/>
    </source>
</evidence>
<reference evidence="15 16" key="1">
    <citation type="journal article" date="2018" name="Mol. Plant">
        <title>The genome of Artemisia annua provides insight into the evolution of Asteraceae family and artemisinin biosynthesis.</title>
        <authorList>
            <person name="Shen Q."/>
            <person name="Zhang L."/>
            <person name="Liao Z."/>
            <person name="Wang S."/>
            <person name="Yan T."/>
            <person name="Shi P."/>
            <person name="Liu M."/>
            <person name="Fu X."/>
            <person name="Pan Q."/>
            <person name="Wang Y."/>
            <person name="Lv Z."/>
            <person name="Lu X."/>
            <person name="Zhang F."/>
            <person name="Jiang W."/>
            <person name="Ma Y."/>
            <person name="Chen M."/>
            <person name="Hao X."/>
            <person name="Li L."/>
            <person name="Tang Y."/>
            <person name="Lv G."/>
            <person name="Zhou Y."/>
            <person name="Sun X."/>
            <person name="Brodelius P.E."/>
            <person name="Rose J.K.C."/>
            <person name="Tang K."/>
        </authorList>
    </citation>
    <scope>NUCLEOTIDE SEQUENCE [LARGE SCALE GENOMIC DNA]</scope>
    <source>
        <strain evidence="16">cv. Huhao1</strain>
        <tissue evidence="15">Leaf</tissue>
    </source>
</reference>
<feature type="transmembrane region" description="Helical" evidence="12">
    <location>
        <begin position="286"/>
        <end position="308"/>
    </location>
</feature>
<dbReference type="SUPFAM" id="SSF54631">
    <property type="entry name" value="CBS-domain pair"/>
    <property type="match status" value="1"/>
</dbReference>
<keyword evidence="16" id="KW-1185">Reference proteome</keyword>
<dbReference type="PRINTS" id="PR00762">
    <property type="entry name" value="CLCHANNEL"/>
</dbReference>
<dbReference type="SUPFAM" id="SSF81340">
    <property type="entry name" value="Clc chloride channel"/>
    <property type="match status" value="1"/>
</dbReference>
<evidence type="ECO:0000256" key="13">
    <source>
        <dbReference type="SAM" id="MobiDB-lite"/>
    </source>
</evidence>
<evidence type="ECO:0000256" key="7">
    <source>
        <dbReference type="ARBA" id="ARBA00023065"/>
    </source>
</evidence>
<evidence type="ECO:0000313" key="16">
    <source>
        <dbReference type="Proteomes" id="UP000245207"/>
    </source>
</evidence>
<dbReference type="Pfam" id="PF00654">
    <property type="entry name" value="Voltage_CLC"/>
    <property type="match status" value="2"/>
</dbReference>
<name>A0A2U1PVP2_ARTAN</name>
<dbReference type="GO" id="GO:0016020">
    <property type="term" value="C:membrane"/>
    <property type="evidence" value="ECO:0007669"/>
    <property type="project" value="UniProtKB-SubCell"/>
</dbReference>
<dbReference type="PANTHER" id="PTHR11689:SF136">
    <property type="entry name" value="H(+)_CL(-) EXCHANGE TRANSPORTER 7"/>
    <property type="match status" value="1"/>
</dbReference>
<keyword evidence="3 12" id="KW-0813">Transport</keyword>
<keyword evidence="9 12" id="KW-0472">Membrane</keyword>
<dbReference type="Pfam" id="PF00571">
    <property type="entry name" value="CBS"/>
    <property type="match status" value="1"/>
</dbReference>
<accession>A0A2U1PVP2</accession>
<evidence type="ECO:0000256" key="5">
    <source>
        <dbReference type="ARBA" id="ARBA00022737"/>
    </source>
</evidence>
<dbReference type="STRING" id="35608.A0A2U1PVP2"/>
<keyword evidence="10 12" id="KW-0868">Chloride</keyword>
<dbReference type="OrthoDB" id="428525at2759"/>
<organism evidence="15 16">
    <name type="scientific">Artemisia annua</name>
    <name type="common">Sweet wormwood</name>
    <dbReference type="NCBI Taxonomy" id="35608"/>
    <lineage>
        <taxon>Eukaryota</taxon>
        <taxon>Viridiplantae</taxon>
        <taxon>Streptophyta</taxon>
        <taxon>Embryophyta</taxon>
        <taxon>Tracheophyta</taxon>
        <taxon>Spermatophyta</taxon>
        <taxon>Magnoliopsida</taxon>
        <taxon>eudicotyledons</taxon>
        <taxon>Gunneridae</taxon>
        <taxon>Pentapetalae</taxon>
        <taxon>asterids</taxon>
        <taxon>campanulids</taxon>
        <taxon>Asterales</taxon>
        <taxon>Asteraceae</taxon>
        <taxon>Asteroideae</taxon>
        <taxon>Anthemideae</taxon>
        <taxon>Artemisiinae</taxon>
        <taxon>Artemisia</taxon>
    </lineage>
</organism>
<dbReference type="Gene3D" id="1.10.3080.10">
    <property type="entry name" value="Clc chloride channel"/>
    <property type="match status" value="2"/>
</dbReference>
<keyword evidence="8 11" id="KW-0129">CBS domain</keyword>
<dbReference type="InterPro" id="IPR046342">
    <property type="entry name" value="CBS_dom_sf"/>
</dbReference>
<evidence type="ECO:0000256" key="3">
    <source>
        <dbReference type="ARBA" id="ARBA00022448"/>
    </source>
</evidence>
<evidence type="ECO:0000256" key="6">
    <source>
        <dbReference type="ARBA" id="ARBA00022989"/>
    </source>
</evidence>
<feature type="transmembrane region" description="Helical" evidence="12">
    <location>
        <begin position="320"/>
        <end position="338"/>
    </location>
</feature>
<evidence type="ECO:0000256" key="8">
    <source>
        <dbReference type="ARBA" id="ARBA00023122"/>
    </source>
</evidence>
<dbReference type="Proteomes" id="UP000245207">
    <property type="component" value="Unassembled WGS sequence"/>
</dbReference>
<dbReference type="EMBL" id="PKPP01000681">
    <property type="protein sequence ID" value="PWA89830.1"/>
    <property type="molecule type" value="Genomic_DNA"/>
</dbReference>
<evidence type="ECO:0000256" key="4">
    <source>
        <dbReference type="ARBA" id="ARBA00022692"/>
    </source>
</evidence>
<dbReference type="InterPro" id="IPR014743">
    <property type="entry name" value="Cl-channel_core"/>
</dbReference>
<evidence type="ECO:0000259" key="14">
    <source>
        <dbReference type="PROSITE" id="PS51371"/>
    </source>
</evidence>
<dbReference type="AlphaFoldDB" id="A0A2U1PVP2"/>
<dbReference type="InterPro" id="IPR051280">
    <property type="entry name" value="Cl-channel/antiporter"/>
</dbReference>
<feature type="region of interest" description="Disordered" evidence="13">
    <location>
        <begin position="784"/>
        <end position="814"/>
    </location>
</feature>
<evidence type="ECO:0000256" key="11">
    <source>
        <dbReference type="PROSITE-ProRule" id="PRU00703"/>
    </source>
</evidence>
<dbReference type="Gene3D" id="3.10.580.10">
    <property type="entry name" value="CBS-domain"/>
    <property type="match status" value="1"/>
</dbReference>
<proteinExistence type="inferred from homology"/>
<dbReference type="Gene3D" id="3.10.580.20">
    <property type="match status" value="1"/>
</dbReference>
<keyword evidence="4 12" id="KW-0812">Transmembrane</keyword>
<dbReference type="SMART" id="SM00116">
    <property type="entry name" value="CBS"/>
    <property type="match status" value="2"/>
</dbReference>
<comment type="similarity">
    <text evidence="2 12">Belongs to the chloride channel (TC 2.A.49) family.</text>
</comment>
<dbReference type="InterPro" id="IPR001807">
    <property type="entry name" value="ClC"/>
</dbReference>
<comment type="caution">
    <text evidence="12">Lacks conserved residue(s) required for the propagation of feature annotation.</text>
</comment>
<dbReference type="InterPro" id="IPR000644">
    <property type="entry name" value="CBS_dom"/>
</dbReference>
<evidence type="ECO:0000313" key="15">
    <source>
        <dbReference type="EMBL" id="PWA89830.1"/>
    </source>
</evidence>
<dbReference type="FunFam" id="3.10.580.10:FF:000087">
    <property type="entry name" value="Chloride channel protein"/>
    <property type="match status" value="1"/>
</dbReference>
<evidence type="ECO:0000256" key="1">
    <source>
        <dbReference type="ARBA" id="ARBA00004141"/>
    </source>
</evidence>
<dbReference type="PANTHER" id="PTHR11689">
    <property type="entry name" value="CHLORIDE CHANNEL PROTEIN CLC FAMILY MEMBER"/>
    <property type="match status" value="1"/>
</dbReference>
<gene>
    <name evidence="15" type="ORF">CTI12_AA099940</name>
</gene>
<feature type="transmembrane region" description="Helical" evidence="12">
    <location>
        <begin position="71"/>
        <end position="89"/>
    </location>
</feature>
<dbReference type="PROSITE" id="PS51371">
    <property type="entry name" value="CBS"/>
    <property type="match status" value="2"/>
</dbReference>